<keyword evidence="3" id="KW-1185">Reference proteome</keyword>
<feature type="compositionally biased region" description="Basic and acidic residues" evidence="1">
    <location>
        <begin position="20"/>
        <end position="36"/>
    </location>
</feature>
<evidence type="ECO:0000313" key="2">
    <source>
        <dbReference type="EMBL" id="KAJ1181151.1"/>
    </source>
</evidence>
<accession>A0AAV7TYA3</accession>
<dbReference type="AlphaFoldDB" id="A0AAV7TYA3"/>
<protein>
    <submittedName>
        <fullName evidence="2">Uncharacterized protein</fullName>
    </submittedName>
</protein>
<dbReference type="Proteomes" id="UP001066276">
    <property type="component" value="Chromosome 3_2"/>
</dbReference>
<evidence type="ECO:0000313" key="3">
    <source>
        <dbReference type="Proteomes" id="UP001066276"/>
    </source>
</evidence>
<name>A0AAV7TYA3_PLEWA</name>
<comment type="caution">
    <text evidence="2">The sequence shown here is derived from an EMBL/GenBank/DDBJ whole genome shotgun (WGS) entry which is preliminary data.</text>
</comment>
<dbReference type="EMBL" id="JANPWB010000006">
    <property type="protein sequence ID" value="KAJ1181151.1"/>
    <property type="molecule type" value="Genomic_DNA"/>
</dbReference>
<feature type="compositionally biased region" description="Basic and acidic residues" evidence="1">
    <location>
        <begin position="68"/>
        <end position="80"/>
    </location>
</feature>
<organism evidence="2 3">
    <name type="scientific">Pleurodeles waltl</name>
    <name type="common">Iberian ribbed newt</name>
    <dbReference type="NCBI Taxonomy" id="8319"/>
    <lineage>
        <taxon>Eukaryota</taxon>
        <taxon>Metazoa</taxon>
        <taxon>Chordata</taxon>
        <taxon>Craniata</taxon>
        <taxon>Vertebrata</taxon>
        <taxon>Euteleostomi</taxon>
        <taxon>Amphibia</taxon>
        <taxon>Batrachia</taxon>
        <taxon>Caudata</taxon>
        <taxon>Salamandroidea</taxon>
        <taxon>Salamandridae</taxon>
        <taxon>Pleurodelinae</taxon>
        <taxon>Pleurodeles</taxon>
    </lineage>
</organism>
<sequence length="115" mass="12102">MKECVEFSAGEEVPPGHFAEQGHWDRRGGTTVERKPPGKCGNDGGISPVSDGKRQAAGEEEDGGTELTENKKSESEEDGRTAACGGGRSQDEDETSVTRGEGKSVEVGGTEDPYD</sequence>
<proteinExistence type="predicted"/>
<gene>
    <name evidence="2" type="ORF">NDU88_006361</name>
</gene>
<reference evidence="2" key="1">
    <citation type="journal article" date="2022" name="bioRxiv">
        <title>Sequencing and chromosome-scale assembly of the giantPleurodeles waltlgenome.</title>
        <authorList>
            <person name="Brown T."/>
            <person name="Elewa A."/>
            <person name="Iarovenko S."/>
            <person name="Subramanian E."/>
            <person name="Araus A.J."/>
            <person name="Petzold A."/>
            <person name="Susuki M."/>
            <person name="Suzuki K.-i.T."/>
            <person name="Hayashi T."/>
            <person name="Toyoda A."/>
            <person name="Oliveira C."/>
            <person name="Osipova E."/>
            <person name="Leigh N.D."/>
            <person name="Simon A."/>
            <person name="Yun M.H."/>
        </authorList>
    </citation>
    <scope>NUCLEOTIDE SEQUENCE</scope>
    <source>
        <strain evidence="2">20211129_DDA</strain>
        <tissue evidence="2">Liver</tissue>
    </source>
</reference>
<evidence type="ECO:0000256" key="1">
    <source>
        <dbReference type="SAM" id="MobiDB-lite"/>
    </source>
</evidence>
<feature type="region of interest" description="Disordered" evidence="1">
    <location>
        <begin position="1"/>
        <end position="115"/>
    </location>
</feature>